<feature type="transmembrane region" description="Helical" evidence="1">
    <location>
        <begin position="21"/>
        <end position="45"/>
    </location>
</feature>
<evidence type="ECO:0000313" key="3">
    <source>
        <dbReference type="EMBL" id="KFF23339.1"/>
    </source>
</evidence>
<dbReference type="Gene3D" id="3.40.50.150">
    <property type="entry name" value="Vaccinia Virus protein VP39"/>
    <property type="match status" value="1"/>
</dbReference>
<name>A0ABR4UFW4_9FLAO</name>
<dbReference type="EMBL" id="JPRI01000012">
    <property type="protein sequence ID" value="KFF23339.1"/>
    <property type="molecule type" value="Genomic_DNA"/>
</dbReference>
<dbReference type="Pfam" id="PF08241">
    <property type="entry name" value="Methyltransf_11"/>
    <property type="match status" value="1"/>
</dbReference>
<gene>
    <name evidence="3" type="ORF">IW16_23955</name>
</gene>
<dbReference type="InterPro" id="IPR029063">
    <property type="entry name" value="SAM-dependent_MTases_sf"/>
</dbReference>
<evidence type="ECO:0000256" key="1">
    <source>
        <dbReference type="SAM" id="Phobius"/>
    </source>
</evidence>
<keyword evidence="1" id="KW-1133">Transmembrane helix</keyword>
<protein>
    <recommendedName>
        <fullName evidence="2">Methyltransferase type 11 domain-containing protein</fullName>
    </recommendedName>
</protein>
<dbReference type="SUPFAM" id="SSF53335">
    <property type="entry name" value="S-adenosyl-L-methionine-dependent methyltransferases"/>
    <property type="match status" value="1"/>
</dbReference>
<reference evidence="3 4" key="1">
    <citation type="submission" date="2014-07" db="EMBL/GenBank/DDBJ databases">
        <title>Genome of Chryseobacterium vrystaatense LMG 22846.</title>
        <authorList>
            <person name="Pipes S.E."/>
            <person name="Stropko S.J."/>
            <person name="Newman J.D."/>
        </authorList>
    </citation>
    <scope>NUCLEOTIDE SEQUENCE [LARGE SCALE GENOMIC DNA]</scope>
    <source>
        <strain evidence="3 4">LMG 22846</strain>
    </source>
</reference>
<organism evidence="3 4">
    <name type="scientific">Chryseobacterium vrystaatense</name>
    <dbReference type="NCBI Taxonomy" id="307480"/>
    <lineage>
        <taxon>Bacteria</taxon>
        <taxon>Pseudomonadati</taxon>
        <taxon>Bacteroidota</taxon>
        <taxon>Flavobacteriia</taxon>
        <taxon>Flavobacteriales</taxon>
        <taxon>Weeksellaceae</taxon>
        <taxon>Chryseobacterium group</taxon>
        <taxon>Chryseobacterium</taxon>
    </lineage>
</organism>
<evidence type="ECO:0000313" key="4">
    <source>
        <dbReference type="Proteomes" id="UP000028719"/>
    </source>
</evidence>
<dbReference type="InterPro" id="IPR013216">
    <property type="entry name" value="Methyltransf_11"/>
</dbReference>
<keyword evidence="1" id="KW-0812">Transmembrane</keyword>
<comment type="caution">
    <text evidence="3">The sequence shown here is derived from an EMBL/GenBank/DDBJ whole genome shotgun (WGS) entry which is preliminary data.</text>
</comment>
<dbReference type="Proteomes" id="UP000028719">
    <property type="component" value="Unassembled WGS sequence"/>
</dbReference>
<keyword evidence="1" id="KW-0472">Membrane</keyword>
<sequence>MKACPKYLKNYRYMKITKLVILFNYQKIVLGLIVSVLLFVLSFWINSGSAVLLLRILSGLIILNIIASLAASYVLYDQSDLYELKNLKGVVDFKKIENAILVHASFDPLSKGLEEKYPNLNLTVCDIFGNRHEHEKGIETSKKVFPPNPKEIKIVPSQLPFEDQSQDVILAITALHEILDHEQRVLFFKEAKRVLKNDGLIIVSEQFRDVTNFIFFNIGAFHFLSQKQWKKAISSAGLSVISNQKITPFATMLIMEK</sequence>
<feature type="domain" description="Methyltransferase type 11" evidence="2">
    <location>
        <begin position="153"/>
        <end position="203"/>
    </location>
</feature>
<evidence type="ECO:0000259" key="2">
    <source>
        <dbReference type="Pfam" id="PF08241"/>
    </source>
</evidence>
<feature type="transmembrane region" description="Helical" evidence="1">
    <location>
        <begin position="51"/>
        <end position="76"/>
    </location>
</feature>
<proteinExistence type="predicted"/>
<keyword evidence="4" id="KW-1185">Reference proteome</keyword>
<accession>A0ABR4UFW4</accession>